<dbReference type="GO" id="GO:0008324">
    <property type="term" value="F:monoatomic cation transmembrane transporter activity"/>
    <property type="evidence" value="ECO:0007669"/>
    <property type="project" value="InterPro"/>
</dbReference>
<gene>
    <name evidence="5" type="ORF">DCC35_03320</name>
</gene>
<reference evidence="5 6" key="1">
    <citation type="submission" date="2018-04" db="EMBL/GenBank/DDBJ databases">
        <title>Complete genome uncultured novel isolate.</title>
        <authorList>
            <person name="Merlino G."/>
        </authorList>
    </citation>
    <scope>NUCLEOTIDE SEQUENCE [LARGE SCALE GENOMIC DNA]</scope>
    <source>
        <strain evidence="6">R1DC9</strain>
    </source>
</reference>
<keyword evidence="6" id="KW-1185">Reference proteome</keyword>
<dbReference type="InterPro" id="IPR036721">
    <property type="entry name" value="RCK_C_sf"/>
</dbReference>
<dbReference type="SUPFAM" id="SSF81324">
    <property type="entry name" value="Voltage-gated potassium channels"/>
    <property type="match status" value="1"/>
</dbReference>
<keyword evidence="5" id="KW-0406">Ion transport</keyword>
<dbReference type="SUPFAM" id="SSF51735">
    <property type="entry name" value="NAD(P)-binding Rossmann-fold domains"/>
    <property type="match status" value="1"/>
</dbReference>
<dbReference type="GO" id="GO:0006813">
    <property type="term" value="P:potassium ion transport"/>
    <property type="evidence" value="ECO:0007669"/>
    <property type="project" value="InterPro"/>
</dbReference>
<keyword evidence="5" id="KW-0407">Ion channel</keyword>
<dbReference type="PROSITE" id="PS51202">
    <property type="entry name" value="RCK_C"/>
    <property type="match status" value="1"/>
</dbReference>
<dbReference type="InterPro" id="IPR006037">
    <property type="entry name" value="RCK_C"/>
</dbReference>
<dbReference type="KEGG" id="fpf:DCC35_03320"/>
<dbReference type="Proteomes" id="UP000298616">
    <property type="component" value="Chromosome"/>
</dbReference>
<dbReference type="Gene3D" id="3.40.50.720">
    <property type="entry name" value="NAD(P)-binding Rossmann-like Domain"/>
    <property type="match status" value="1"/>
</dbReference>
<evidence type="ECO:0000256" key="2">
    <source>
        <dbReference type="SAM" id="Phobius"/>
    </source>
</evidence>
<keyword evidence="5" id="KW-0813">Transport</keyword>
<proteinExistence type="predicted"/>
<evidence type="ECO:0000259" key="4">
    <source>
        <dbReference type="PROSITE" id="PS51202"/>
    </source>
</evidence>
<dbReference type="PANTHER" id="PTHR43833">
    <property type="entry name" value="POTASSIUM CHANNEL PROTEIN 2-RELATED-RELATED"/>
    <property type="match status" value="1"/>
</dbReference>
<dbReference type="InterPro" id="IPR036291">
    <property type="entry name" value="NAD(P)-bd_dom_sf"/>
</dbReference>
<keyword evidence="2" id="KW-0472">Membrane</keyword>
<dbReference type="Pfam" id="PF07885">
    <property type="entry name" value="Ion_trans_2"/>
    <property type="match status" value="1"/>
</dbReference>
<dbReference type="PROSITE" id="PS51201">
    <property type="entry name" value="RCK_N"/>
    <property type="match status" value="1"/>
</dbReference>
<dbReference type="AlphaFoldDB" id="A0A4D7JQM1"/>
<dbReference type="SUPFAM" id="SSF116726">
    <property type="entry name" value="TrkA C-terminal domain-like"/>
    <property type="match status" value="1"/>
</dbReference>
<evidence type="ECO:0000313" key="5">
    <source>
        <dbReference type="EMBL" id="QCK13856.1"/>
    </source>
</evidence>
<evidence type="ECO:0000256" key="1">
    <source>
        <dbReference type="ARBA" id="ARBA00004651"/>
    </source>
</evidence>
<dbReference type="Pfam" id="PF02254">
    <property type="entry name" value="TrkA_N"/>
    <property type="match status" value="1"/>
</dbReference>
<organism evidence="5 6">
    <name type="scientific">Mangrovivirga cuniculi</name>
    <dbReference type="NCBI Taxonomy" id="2715131"/>
    <lineage>
        <taxon>Bacteria</taxon>
        <taxon>Pseudomonadati</taxon>
        <taxon>Bacteroidota</taxon>
        <taxon>Cytophagia</taxon>
        <taxon>Cytophagales</taxon>
        <taxon>Mangrovivirgaceae</taxon>
        <taxon>Mangrovivirga</taxon>
    </lineage>
</organism>
<sequence>MHRAIRKLIFASLLFLLSLMVGTIGYVYIEEYNVVDSVYMSILTFSTVGFKEVKPLSDQGKIFTSIYIAFNLGIFAYSVSVLSTFIFEGEFRKVFQKYKYDRALKMLSNHVIVCGFGKNGEMAARELSGSGQKFVVIEKDQHVIELAEGHYDYKFLNEDATMDDTLVEAGIKDASAIICALPGDSDNVFITLTARELNPAINIIAKATELNTEKKLMRAGASHVVMPDMVGGSYMAALVTKPFVIEFLTILNGSNESKYILEEINHAQLRPEYQNKSLRELDIRNKSGTTILAFKDEEEGFIFNPHSEKIVGEGDVLILLGEGDTIANFKDTFLQ</sequence>
<dbReference type="InterPro" id="IPR003148">
    <property type="entry name" value="RCK_N"/>
</dbReference>
<dbReference type="RefSeq" id="WP_137089447.1">
    <property type="nucleotide sequence ID" value="NZ_CP028923.1"/>
</dbReference>
<dbReference type="Gene3D" id="3.30.70.1450">
    <property type="entry name" value="Regulator of K+ conductance, C-terminal domain"/>
    <property type="match status" value="1"/>
</dbReference>
<evidence type="ECO:0000313" key="6">
    <source>
        <dbReference type="Proteomes" id="UP000298616"/>
    </source>
</evidence>
<keyword evidence="2" id="KW-1133">Transmembrane helix</keyword>
<name>A0A4D7JQM1_9BACT</name>
<feature type="transmembrane region" description="Helical" evidence="2">
    <location>
        <begin position="66"/>
        <end position="87"/>
    </location>
</feature>
<dbReference type="OrthoDB" id="9781411at2"/>
<comment type="subcellular location">
    <subcellularLocation>
        <location evidence="1">Cell membrane</location>
        <topology evidence="1">Multi-pass membrane protein</topology>
    </subcellularLocation>
</comment>
<dbReference type="EMBL" id="CP028923">
    <property type="protein sequence ID" value="QCK13856.1"/>
    <property type="molecule type" value="Genomic_DNA"/>
</dbReference>
<protein>
    <submittedName>
        <fullName evidence="5">Potassium channel protein</fullName>
    </submittedName>
</protein>
<feature type="domain" description="RCK C-terminal" evidence="4">
    <location>
        <begin position="248"/>
        <end position="335"/>
    </location>
</feature>
<evidence type="ECO:0000259" key="3">
    <source>
        <dbReference type="PROSITE" id="PS51201"/>
    </source>
</evidence>
<accession>A0A4D7JQM1</accession>
<dbReference type="Pfam" id="PF02080">
    <property type="entry name" value="TrkA_C"/>
    <property type="match status" value="1"/>
</dbReference>
<dbReference type="GO" id="GO:0005886">
    <property type="term" value="C:plasma membrane"/>
    <property type="evidence" value="ECO:0007669"/>
    <property type="project" value="UniProtKB-SubCell"/>
</dbReference>
<keyword evidence="2" id="KW-0812">Transmembrane</keyword>
<dbReference type="Gene3D" id="1.10.287.70">
    <property type="match status" value="1"/>
</dbReference>
<dbReference type="PANTHER" id="PTHR43833:SF9">
    <property type="entry name" value="POTASSIUM CHANNEL PROTEIN YUGO-RELATED"/>
    <property type="match status" value="1"/>
</dbReference>
<feature type="domain" description="RCK N-terminal" evidence="3">
    <location>
        <begin position="108"/>
        <end position="226"/>
    </location>
</feature>
<dbReference type="InterPro" id="IPR050721">
    <property type="entry name" value="Trk_Ktr_HKT_K-transport"/>
</dbReference>
<dbReference type="InterPro" id="IPR013099">
    <property type="entry name" value="K_chnl_dom"/>
</dbReference>